<dbReference type="EMBL" id="BKCJ010218405">
    <property type="protein sequence ID" value="GEY87790.1"/>
    <property type="molecule type" value="Genomic_DNA"/>
</dbReference>
<dbReference type="PANTHER" id="PTHR22835">
    <property type="entry name" value="ZINC FINGER FYVE DOMAIN CONTAINING PROTEIN"/>
    <property type="match status" value="1"/>
</dbReference>
<organism evidence="2">
    <name type="scientific">Tanacetum cinerariifolium</name>
    <name type="common">Dalmatian daisy</name>
    <name type="synonym">Chrysanthemum cinerariifolium</name>
    <dbReference type="NCBI Taxonomy" id="118510"/>
    <lineage>
        <taxon>Eukaryota</taxon>
        <taxon>Viridiplantae</taxon>
        <taxon>Streptophyta</taxon>
        <taxon>Embryophyta</taxon>
        <taxon>Tracheophyta</taxon>
        <taxon>Spermatophyta</taxon>
        <taxon>Magnoliopsida</taxon>
        <taxon>eudicotyledons</taxon>
        <taxon>Gunneridae</taxon>
        <taxon>Pentapetalae</taxon>
        <taxon>asterids</taxon>
        <taxon>campanulids</taxon>
        <taxon>Asterales</taxon>
        <taxon>Asteraceae</taxon>
        <taxon>Asteroideae</taxon>
        <taxon>Anthemideae</taxon>
        <taxon>Anthemidinae</taxon>
        <taxon>Tanacetum</taxon>
    </lineage>
</organism>
<feature type="non-terminal residue" evidence="2">
    <location>
        <position position="219"/>
    </location>
</feature>
<dbReference type="InterPro" id="IPR036514">
    <property type="entry name" value="SGNH_hydro_sf"/>
</dbReference>
<protein>
    <submittedName>
        <fullName evidence="2">GDSL esterase/lipase At3g48460-like</fullName>
    </submittedName>
</protein>
<evidence type="ECO:0000313" key="2">
    <source>
        <dbReference type="EMBL" id="GEY87790.1"/>
    </source>
</evidence>
<proteinExistence type="inferred from homology"/>
<reference evidence="2" key="1">
    <citation type="journal article" date="2019" name="Sci. Rep.">
        <title>Draft genome of Tanacetum cinerariifolium, the natural source of mosquito coil.</title>
        <authorList>
            <person name="Yamashiro T."/>
            <person name="Shiraishi A."/>
            <person name="Satake H."/>
            <person name="Nakayama K."/>
        </authorList>
    </citation>
    <scope>NUCLEOTIDE SEQUENCE</scope>
</reference>
<sequence length="219" mass="24134">MVGRGAGLVARNSFLKMYSSTFKRVLLKCLDQLARVILVVAHHVLSGTSLGDLVDLPPGLEVAPPRREIHLERVRLELPNLEPKKAEKVEKRYSDGRLVIDFVAEYLNLPYIPPYANKSADTTHGVNFAVGGCTVIPYSFFQKIGQKGNTVPESLFPTQLEWFKDHIKGSGCKDAASTPKQCKAVFDGALVWIGEIAANDYNYITGTNTTSKTLQELAI</sequence>
<comment type="similarity">
    <text evidence="1">Belongs to the 'GDSL' lipolytic enzyme family.</text>
</comment>
<comment type="caution">
    <text evidence="2">The sequence shown here is derived from an EMBL/GenBank/DDBJ whole genome shotgun (WGS) entry which is preliminary data.</text>
</comment>
<dbReference type="PANTHER" id="PTHR22835:SF557">
    <property type="entry name" value="LIPASE_HYDROLASE FAMILY PROTEIN, PUTATIVE, EXPRESSED-RELATED"/>
    <property type="match status" value="1"/>
</dbReference>
<gene>
    <name evidence="2" type="ORF">Tci_459764</name>
</gene>
<accession>A0A699I052</accession>
<evidence type="ECO:0000256" key="1">
    <source>
        <dbReference type="ARBA" id="ARBA00008668"/>
    </source>
</evidence>
<name>A0A699I052_TANCI</name>
<dbReference type="Gene3D" id="3.40.50.1110">
    <property type="entry name" value="SGNH hydrolase"/>
    <property type="match status" value="1"/>
</dbReference>
<dbReference type="AlphaFoldDB" id="A0A699I052"/>